<evidence type="ECO:0000256" key="1">
    <source>
        <dbReference type="ARBA" id="ARBA00004141"/>
    </source>
</evidence>
<dbReference type="RefSeq" id="WP_244885747.1">
    <property type="nucleotide sequence ID" value="NZ_FMYV01000007.1"/>
</dbReference>
<evidence type="ECO:0000256" key="4">
    <source>
        <dbReference type="ARBA" id="ARBA00022692"/>
    </source>
</evidence>
<feature type="transmembrane region" description="Helical" evidence="8">
    <location>
        <begin position="92"/>
        <end position="111"/>
    </location>
</feature>
<dbReference type="STRING" id="28234.SAMN04488588_1722"/>
<dbReference type="InterPro" id="IPR027469">
    <property type="entry name" value="Cation_efflux_TMD_sf"/>
</dbReference>
<dbReference type="SUPFAM" id="SSF160240">
    <property type="entry name" value="Cation efflux protein cytoplasmic domain-like"/>
    <property type="match status" value="1"/>
</dbReference>
<accession>A0A1G6P4X1</accession>
<keyword evidence="3" id="KW-0813">Transport</keyword>
<dbReference type="GO" id="GO:0005886">
    <property type="term" value="C:plasma membrane"/>
    <property type="evidence" value="ECO:0007669"/>
    <property type="project" value="TreeGrafter"/>
</dbReference>
<feature type="transmembrane region" description="Helical" evidence="8">
    <location>
        <begin position="185"/>
        <end position="202"/>
    </location>
</feature>
<name>A0A1G6P4X1_9BACT</name>
<dbReference type="InterPro" id="IPR002524">
    <property type="entry name" value="Cation_efflux"/>
</dbReference>
<comment type="subcellular location">
    <subcellularLocation>
        <location evidence="1">Membrane</location>
        <topology evidence="1">Multi-pass membrane protein</topology>
    </subcellularLocation>
</comment>
<dbReference type="Gene3D" id="1.20.1510.10">
    <property type="entry name" value="Cation efflux protein transmembrane domain"/>
    <property type="match status" value="1"/>
</dbReference>
<dbReference type="InterPro" id="IPR027470">
    <property type="entry name" value="Cation_efflux_CTD"/>
</dbReference>
<feature type="domain" description="Cation efflux protein transmembrane" evidence="9">
    <location>
        <begin position="26"/>
        <end position="215"/>
    </location>
</feature>
<evidence type="ECO:0000259" key="10">
    <source>
        <dbReference type="Pfam" id="PF16916"/>
    </source>
</evidence>
<reference evidence="11 12" key="1">
    <citation type="submission" date="2016-10" db="EMBL/GenBank/DDBJ databases">
        <authorList>
            <person name="de Groot N.N."/>
        </authorList>
    </citation>
    <scope>NUCLEOTIDE SEQUENCE [LARGE SCALE GENOMIC DNA]</scope>
    <source>
        <strain evidence="11 12">WG14</strain>
    </source>
</reference>
<keyword evidence="12" id="KW-1185">Reference proteome</keyword>
<organism evidence="11 12">
    <name type="scientific">Geotoga petraea</name>
    <dbReference type="NCBI Taxonomy" id="28234"/>
    <lineage>
        <taxon>Bacteria</taxon>
        <taxon>Thermotogati</taxon>
        <taxon>Thermotogota</taxon>
        <taxon>Thermotogae</taxon>
        <taxon>Petrotogales</taxon>
        <taxon>Petrotogaceae</taxon>
        <taxon>Geotoga</taxon>
    </lineage>
</organism>
<dbReference type="InterPro" id="IPR036837">
    <property type="entry name" value="Cation_efflux_CTD_sf"/>
</dbReference>
<gene>
    <name evidence="11" type="ORF">SAMN04488588_1722</name>
</gene>
<evidence type="ECO:0000256" key="5">
    <source>
        <dbReference type="ARBA" id="ARBA00022989"/>
    </source>
</evidence>
<comment type="similarity">
    <text evidence="2">Belongs to the cation diffusion facilitator (CDF) transporter (TC 2.A.4) family. SLC30A subfamily.</text>
</comment>
<evidence type="ECO:0000259" key="9">
    <source>
        <dbReference type="Pfam" id="PF01545"/>
    </source>
</evidence>
<dbReference type="PANTHER" id="PTHR11562">
    <property type="entry name" value="CATION EFFLUX PROTEIN/ ZINC TRANSPORTER"/>
    <property type="match status" value="1"/>
</dbReference>
<keyword evidence="6" id="KW-0406">Ion transport</keyword>
<proteinExistence type="inferred from homology"/>
<dbReference type="AlphaFoldDB" id="A0A1G6P4X1"/>
<dbReference type="NCBIfam" id="TIGR01297">
    <property type="entry name" value="CDF"/>
    <property type="match status" value="1"/>
</dbReference>
<feature type="domain" description="Cation efflux protein cytoplasmic" evidence="10">
    <location>
        <begin position="222"/>
        <end position="296"/>
    </location>
</feature>
<feature type="transmembrane region" description="Helical" evidence="8">
    <location>
        <begin position="127"/>
        <end position="147"/>
    </location>
</feature>
<dbReference type="SUPFAM" id="SSF161111">
    <property type="entry name" value="Cation efflux protein transmembrane domain-like"/>
    <property type="match status" value="1"/>
</dbReference>
<evidence type="ECO:0000256" key="3">
    <source>
        <dbReference type="ARBA" id="ARBA00022448"/>
    </source>
</evidence>
<protein>
    <submittedName>
        <fullName evidence="11">Cobalt-zinc-cadmium efflux system protein</fullName>
    </submittedName>
</protein>
<keyword evidence="4 8" id="KW-0812">Transmembrane</keyword>
<evidence type="ECO:0000256" key="8">
    <source>
        <dbReference type="SAM" id="Phobius"/>
    </source>
</evidence>
<keyword evidence="5 8" id="KW-1133">Transmembrane helix</keyword>
<dbReference type="Pfam" id="PF01545">
    <property type="entry name" value="Cation_efflux"/>
    <property type="match status" value="1"/>
</dbReference>
<feature type="transmembrane region" description="Helical" evidence="8">
    <location>
        <begin position="159"/>
        <end position="179"/>
    </location>
</feature>
<evidence type="ECO:0000256" key="6">
    <source>
        <dbReference type="ARBA" id="ARBA00023065"/>
    </source>
</evidence>
<evidence type="ECO:0000313" key="12">
    <source>
        <dbReference type="Proteomes" id="UP000199322"/>
    </source>
</evidence>
<dbReference type="GO" id="GO:0005385">
    <property type="term" value="F:zinc ion transmembrane transporter activity"/>
    <property type="evidence" value="ECO:0007669"/>
    <property type="project" value="TreeGrafter"/>
</dbReference>
<dbReference type="Pfam" id="PF16916">
    <property type="entry name" value="ZT_dimer"/>
    <property type="match status" value="1"/>
</dbReference>
<evidence type="ECO:0000313" key="11">
    <source>
        <dbReference type="EMBL" id="SDC75028.1"/>
    </source>
</evidence>
<dbReference type="Proteomes" id="UP000199322">
    <property type="component" value="Unassembled WGS sequence"/>
</dbReference>
<dbReference type="InterPro" id="IPR058533">
    <property type="entry name" value="Cation_efflux_TM"/>
</dbReference>
<evidence type="ECO:0000256" key="7">
    <source>
        <dbReference type="ARBA" id="ARBA00023136"/>
    </source>
</evidence>
<keyword evidence="7 8" id="KW-0472">Membrane</keyword>
<dbReference type="EMBL" id="FMYV01000007">
    <property type="protein sequence ID" value="SDC75028.1"/>
    <property type="molecule type" value="Genomic_DNA"/>
</dbReference>
<feature type="transmembrane region" description="Helical" evidence="8">
    <location>
        <begin position="25"/>
        <end position="45"/>
    </location>
</feature>
<evidence type="ECO:0000256" key="2">
    <source>
        <dbReference type="ARBA" id="ARBA00008873"/>
    </source>
</evidence>
<dbReference type="PANTHER" id="PTHR11562:SF17">
    <property type="entry name" value="RE54080P-RELATED"/>
    <property type="match status" value="1"/>
</dbReference>
<sequence length="300" mass="34370">MFQNNSHNHDHEHHHDTSSMTDKKLFWSVFLNLTITAAEFIGGFISNSLALLSDATHNLNDSMAILISYIARKISKKQKDEKRTYGYKRVEILAAFLNTVFLIAIAAILIFEGIDKLMNPGEINGQLMLWVSVVGLAGNLITAILLFRDSKENLNLKATFIHIMSDTLSSVMIIVGAIFIMNYNWYILDPIFTFVISTYILFESFNLIKEISNILVQGKPADIDTFKIKEEIEKLSYVENVHHIHVWTTDGIDLYFEGHVSLVQECDYKLDSYIKEINKILEEKFSINHSTIQLEQKLCE</sequence>
<dbReference type="InterPro" id="IPR050681">
    <property type="entry name" value="CDF/SLC30A"/>
</dbReference>